<proteinExistence type="predicted"/>
<name>A0A7C5U241_9BACT</name>
<accession>A0A7C5U241</accession>
<evidence type="ECO:0000313" key="1">
    <source>
        <dbReference type="EMBL" id="HHR33437.1"/>
    </source>
</evidence>
<dbReference type="AlphaFoldDB" id="A0A7C5U241"/>
<evidence type="ECO:0008006" key="2">
    <source>
        <dbReference type="Google" id="ProtNLM"/>
    </source>
</evidence>
<organism evidence="1">
    <name type="scientific">Fervidobacterium nodosum</name>
    <dbReference type="NCBI Taxonomy" id="2424"/>
    <lineage>
        <taxon>Bacteria</taxon>
        <taxon>Thermotogati</taxon>
        <taxon>Thermotogota</taxon>
        <taxon>Thermotogae</taxon>
        <taxon>Thermotogales</taxon>
        <taxon>Fervidobacteriaceae</taxon>
        <taxon>Fervidobacterium</taxon>
    </lineage>
</organism>
<sequence>MRVNSLALVFLLLLLIVFTDIFTDNLLSKSIHTLTYISASPIYVAKKNLEQIFEKEYTIVNVKLFDDIATTSEVLSVDSKGIYVKNIKKKGIAIDAINGNLVGFVRKTGNVGYISKWWEEEFPVTIESTDTSIKGQKISIVGYYNKYRIEVPDPTVVISGKVYMSEYMPYGRLLKDFGIAIGEYENGVFKITIPKIPKYIIILEEYEPNGGN</sequence>
<gene>
    <name evidence="1" type="ORF">ENM46_00645</name>
</gene>
<reference evidence="1" key="1">
    <citation type="journal article" date="2020" name="mSystems">
        <title>Genome- and Community-Level Interaction Insights into Carbon Utilization and Element Cycling Functions of Hydrothermarchaeota in Hydrothermal Sediment.</title>
        <authorList>
            <person name="Zhou Z."/>
            <person name="Liu Y."/>
            <person name="Xu W."/>
            <person name="Pan J."/>
            <person name="Luo Z.H."/>
            <person name="Li M."/>
        </authorList>
    </citation>
    <scope>NUCLEOTIDE SEQUENCE [LARGE SCALE GENOMIC DNA]</scope>
    <source>
        <strain evidence="1">SpSt-1088</strain>
    </source>
</reference>
<protein>
    <recommendedName>
        <fullName evidence="2">Cell shape-determining protein MreC</fullName>
    </recommendedName>
</protein>
<dbReference type="EMBL" id="DRXW01000043">
    <property type="protein sequence ID" value="HHR33437.1"/>
    <property type="molecule type" value="Genomic_DNA"/>
</dbReference>
<comment type="caution">
    <text evidence="1">The sequence shown here is derived from an EMBL/GenBank/DDBJ whole genome shotgun (WGS) entry which is preliminary data.</text>
</comment>